<dbReference type="CDD" id="cd06222">
    <property type="entry name" value="RNase_H_like"/>
    <property type="match status" value="1"/>
</dbReference>
<feature type="compositionally biased region" description="Polar residues" evidence="1">
    <location>
        <begin position="399"/>
        <end position="410"/>
    </location>
</feature>
<evidence type="ECO:0000313" key="2">
    <source>
        <dbReference type="EMBL" id="KAF3537750.1"/>
    </source>
</evidence>
<feature type="compositionally biased region" description="Polar residues" evidence="1">
    <location>
        <begin position="446"/>
        <end position="462"/>
    </location>
</feature>
<dbReference type="Proteomes" id="UP000712600">
    <property type="component" value="Unassembled WGS sequence"/>
</dbReference>
<evidence type="ECO:0000256" key="1">
    <source>
        <dbReference type="SAM" id="MobiDB-lite"/>
    </source>
</evidence>
<reference evidence="2" key="1">
    <citation type="submission" date="2019-12" db="EMBL/GenBank/DDBJ databases">
        <title>Genome sequencing and annotation of Brassica cretica.</title>
        <authorList>
            <person name="Studholme D.J."/>
            <person name="Sarris P."/>
        </authorList>
    </citation>
    <scope>NUCLEOTIDE SEQUENCE</scope>
    <source>
        <strain evidence="2">PFS-109/04</strain>
        <tissue evidence="2">Leaf</tissue>
    </source>
</reference>
<gene>
    <name evidence="2" type="ORF">F2Q69_00023531</name>
</gene>
<dbReference type="PANTHER" id="PTHR34146:SF3">
    <property type="entry name" value="POLYNUCLEOTIDYL TRANSFERASE, RIBONUCLEASE H-LIKE SUPERFAMILY PROTEIN"/>
    <property type="match status" value="1"/>
</dbReference>
<feature type="region of interest" description="Disordered" evidence="1">
    <location>
        <begin position="249"/>
        <end position="271"/>
    </location>
</feature>
<feature type="region of interest" description="Disordered" evidence="1">
    <location>
        <begin position="350"/>
        <end position="462"/>
    </location>
</feature>
<protein>
    <submittedName>
        <fullName evidence="2">Uncharacterized protein</fullName>
    </submittedName>
</protein>
<comment type="caution">
    <text evidence="2">The sequence shown here is derived from an EMBL/GenBank/DDBJ whole genome shotgun (WGS) entry which is preliminary data.</text>
</comment>
<name>A0A8S9Q8Z3_BRACR</name>
<accession>A0A8S9Q8Z3</accession>
<dbReference type="PANTHER" id="PTHR34146">
    <property type="entry name" value="POLYNUCLEOTIDYL TRANSFERASE, RIBONUCLEASE H-LIKE SUPERFAMILY PROTEIN-RELATED"/>
    <property type="match status" value="1"/>
</dbReference>
<sequence length="462" mass="51937">MAWSLAALPTDPGEFPSSSIYGNFDFLLNRIHKRHSTEECKARIPWILWFLWKARNEKVFSNKDISPLEVLQSAVSETTSWCVAQISPDAPEVNESSMILEPQYIPPRRPFCRIDASWKEDDARYGGGFVMENEDGSTMFGSIASNRVLSPLHAEFLVRLIEEEEEWPSLMAEFDEFLNLRYMFQFCSISFVSRLKNLRADCLAKGFAETEEEKSRRLKGKAIATDSPTSKINAEHISLANRSAKLIISENPSEPPRLNPDRSQRYDSSPLEQSDKYMDLEMNPTQDLDIPLTEVELAEVDNLILETERLEMDENMLDIDNDDLLGDSPDLDEEKLEAISQLSPGNVVIAIDAPSTHPPSKEKAVLSHQEPIPESQQPPYVPKGLLKKKAPRSPDIKGSNASKKLQSLLSRPSPKKKMAPDKKKSSSSTMVPRTEVFPSASRKKTFSLSGSVVSQKPPSKKI</sequence>
<dbReference type="AlphaFoldDB" id="A0A8S9Q8Z3"/>
<dbReference type="EMBL" id="QGKX02001290">
    <property type="protein sequence ID" value="KAF3537750.1"/>
    <property type="molecule type" value="Genomic_DNA"/>
</dbReference>
<evidence type="ECO:0000313" key="3">
    <source>
        <dbReference type="Proteomes" id="UP000712600"/>
    </source>
</evidence>
<dbReference type="InterPro" id="IPR044730">
    <property type="entry name" value="RNase_H-like_dom_plant"/>
</dbReference>
<proteinExistence type="predicted"/>
<organism evidence="2 3">
    <name type="scientific">Brassica cretica</name>
    <name type="common">Mustard</name>
    <dbReference type="NCBI Taxonomy" id="69181"/>
    <lineage>
        <taxon>Eukaryota</taxon>
        <taxon>Viridiplantae</taxon>
        <taxon>Streptophyta</taxon>
        <taxon>Embryophyta</taxon>
        <taxon>Tracheophyta</taxon>
        <taxon>Spermatophyta</taxon>
        <taxon>Magnoliopsida</taxon>
        <taxon>eudicotyledons</taxon>
        <taxon>Gunneridae</taxon>
        <taxon>Pentapetalae</taxon>
        <taxon>rosids</taxon>
        <taxon>malvids</taxon>
        <taxon>Brassicales</taxon>
        <taxon>Brassicaceae</taxon>
        <taxon>Brassiceae</taxon>
        <taxon>Brassica</taxon>
    </lineage>
</organism>